<comment type="similarity">
    <text evidence="1">Belongs to the type-I restriction system S methylase family.</text>
</comment>
<dbReference type="GO" id="GO:0003677">
    <property type="term" value="F:DNA binding"/>
    <property type="evidence" value="ECO:0007669"/>
    <property type="project" value="UniProtKB-KW"/>
</dbReference>
<name>A0A1H0A343_9BACT</name>
<feature type="domain" description="Type I restriction modification DNA specificity" evidence="4">
    <location>
        <begin position="181"/>
        <end position="339"/>
    </location>
</feature>
<dbReference type="Pfam" id="PF01420">
    <property type="entry name" value="Methylase_S"/>
    <property type="match status" value="2"/>
</dbReference>
<reference evidence="5 6" key="1">
    <citation type="submission" date="2016-10" db="EMBL/GenBank/DDBJ databases">
        <authorList>
            <person name="de Groot N.N."/>
        </authorList>
    </citation>
    <scope>NUCLEOTIDE SEQUENCE [LARGE SCALE GENOMIC DNA]</scope>
    <source>
        <strain evidence="5 6">DSM 15269</strain>
    </source>
</reference>
<dbReference type="RefSeq" id="WP_092062178.1">
    <property type="nucleotide sequence ID" value="NZ_FNIN01000001.1"/>
</dbReference>
<evidence type="ECO:0000256" key="3">
    <source>
        <dbReference type="ARBA" id="ARBA00023125"/>
    </source>
</evidence>
<gene>
    <name evidence="5" type="ORF">SAMN04488516_101258</name>
</gene>
<feature type="domain" description="Type I restriction modification DNA specificity" evidence="4">
    <location>
        <begin position="9"/>
        <end position="164"/>
    </location>
</feature>
<dbReference type="CDD" id="cd17267">
    <property type="entry name" value="RMtype1_S_EcoAO83I-TRD1-CR1_like"/>
    <property type="match status" value="1"/>
</dbReference>
<evidence type="ECO:0000259" key="4">
    <source>
        <dbReference type="Pfam" id="PF01420"/>
    </source>
</evidence>
<proteinExistence type="inferred from homology"/>
<dbReference type="InterPro" id="IPR052021">
    <property type="entry name" value="Type-I_RS_S_subunit"/>
</dbReference>
<evidence type="ECO:0000256" key="1">
    <source>
        <dbReference type="ARBA" id="ARBA00010923"/>
    </source>
</evidence>
<keyword evidence="3" id="KW-0238">DNA-binding</keyword>
<evidence type="ECO:0000256" key="2">
    <source>
        <dbReference type="ARBA" id="ARBA00022747"/>
    </source>
</evidence>
<keyword evidence="2" id="KW-0680">Restriction system</keyword>
<dbReference type="STRING" id="206665.SAMN04488516_101258"/>
<dbReference type="Proteomes" id="UP000199602">
    <property type="component" value="Unassembled WGS sequence"/>
</dbReference>
<dbReference type="SUPFAM" id="SSF116734">
    <property type="entry name" value="DNA methylase specificity domain"/>
    <property type="match status" value="2"/>
</dbReference>
<dbReference type="AlphaFoldDB" id="A0A1H0A343"/>
<keyword evidence="6" id="KW-1185">Reference proteome</keyword>
<accession>A0A1H0A343</accession>
<protein>
    <submittedName>
        <fullName evidence="5">Type I restriction enzyme, S subunit</fullName>
    </submittedName>
</protein>
<dbReference type="InterPro" id="IPR044946">
    <property type="entry name" value="Restrct_endonuc_typeI_TRD_sf"/>
</dbReference>
<organism evidence="5 6">
    <name type="scientific">Desulfonauticus submarinus</name>
    <dbReference type="NCBI Taxonomy" id="206665"/>
    <lineage>
        <taxon>Bacteria</taxon>
        <taxon>Pseudomonadati</taxon>
        <taxon>Thermodesulfobacteriota</taxon>
        <taxon>Desulfovibrionia</taxon>
        <taxon>Desulfovibrionales</taxon>
        <taxon>Desulfonauticaceae</taxon>
        <taxon>Desulfonauticus</taxon>
    </lineage>
</organism>
<dbReference type="Gene3D" id="3.90.220.20">
    <property type="entry name" value="DNA methylase specificity domains"/>
    <property type="match status" value="2"/>
</dbReference>
<dbReference type="PANTHER" id="PTHR30408:SF12">
    <property type="entry name" value="TYPE I RESTRICTION ENZYME MJAVIII SPECIFICITY SUBUNIT"/>
    <property type="match status" value="1"/>
</dbReference>
<sequence length="384" mass="44206">MALNYNIIPNGWRRTRLGDIVNLNYGKSLPEKKRLKGNVPVFSSAGITGWHNEALVNSKGIIIGRKGTIGKVYKSDIPFYPIDTTYYILPNEKYDFDFLYYLLLNLNLEELNEDSAVPGLNRNTAYSLEIIIPESINEQRAIASVLSSLDDKIDLLHRQNKTLEAMAEALFRKWFIEEAKEDWEYNTLENYVKVYRGVSYKSSELNNSKVALVTLKNFGRDGSLRFDGFKEYTGKYKEEQVVNSGDLVVAQTDITQNADIIGNPLLIFNLLGYEKLIISTDVLKIEPKNDWFSKEFLYYLMRTRLFKEHCIGFSNGSTVLHLSKDAIPNFDFFVPPKEKIVFFTKKVKGFIDKINVNLIQIRTLEKLRDTLLPKLMSGEVRVKF</sequence>
<dbReference type="EMBL" id="FNIN01000001">
    <property type="protein sequence ID" value="SDN27684.1"/>
    <property type="molecule type" value="Genomic_DNA"/>
</dbReference>
<dbReference type="GO" id="GO:0009307">
    <property type="term" value="P:DNA restriction-modification system"/>
    <property type="evidence" value="ECO:0007669"/>
    <property type="project" value="UniProtKB-KW"/>
</dbReference>
<evidence type="ECO:0000313" key="5">
    <source>
        <dbReference type="EMBL" id="SDN27684.1"/>
    </source>
</evidence>
<evidence type="ECO:0000313" key="6">
    <source>
        <dbReference type="Proteomes" id="UP000199602"/>
    </source>
</evidence>
<dbReference type="OrthoDB" id="9798929at2"/>
<dbReference type="PANTHER" id="PTHR30408">
    <property type="entry name" value="TYPE-1 RESTRICTION ENZYME ECOKI SPECIFICITY PROTEIN"/>
    <property type="match status" value="1"/>
</dbReference>
<dbReference type="InterPro" id="IPR000055">
    <property type="entry name" value="Restrct_endonuc_typeI_TRD"/>
</dbReference>